<protein>
    <recommendedName>
        <fullName evidence="3">phosphatidylserine decarboxylase</fullName>
        <ecNumber evidence="3">4.1.1.65</ecNumber>
    </recommendedName>
</protein>
<dbReference type="PANTHER" id="PTHR10067:SF6">
    <property type="entry name" value="PHOSPHATIDYLSERINE DECARBOXYLASE PROENZYME, MITOCHONDRIAL"/>
    <property type="match status" value="1"/>
</dbReference>
<comment type="pathway">
    <text evidence="11">Phospholipid metabolism; phosphatidylethanolamine biosynthesis.</text>
</comment>
<comment type="caution">
    <text evidence="12">The sequence shown here is derived from an EMBL/GenBank/DDBJ whole genome shotgun (WGS) entry which is preliminary data.</text>
</comment>
<dbReference type="EMBL" id="JBBWWR010000007">
    <property type="protein sequence ID" value="KAK8964218.1"/>
    <property type="molecule type" value="Genomic_DNA"/>
</dbReference>
<gene>
    <name evidence="12" type="ORF">KSP40_PGU000801</name>
</gene>
<dbReference type="EC" id="4.1.1.65" evidence="3"/>
<evidence type="ECO:0000256" key="2">
    <source>
        <dbReference type="ARBA" id="ARBA00005189"/>
    </source>
</evidence>
<organism evidence="12 13">
    <name type="scientific">Platanthera guangdongensis</name>
    <dbReference type="NCBI Taxonomy" id="2320717"/>
    <lineage>
        <taxon>Eukaryota</taxon>
        <taxon>Viridiplantae</taxon>
        <taxon>Streptophyta</taxon>
        <taxon>Embryophyta</taxon>
        <taxon>Tracheophyta</taxon>
        <taxon>Spermatophyta</taxon>
        <taxon>Magnoliopsida</taxon>
        <taxon>Liliopsida</taxon>
        <taxon>Asparagales</taxon>
        <taxon>Orchidaceae</taxon>
        <taxon>Orchidoideae</taxon>
        <taxon>Orchideae</taxon>
        <taxon>Orchidinae</taxon>
        <taxon>Platanthera</taxon>
    </lineage>
</organism>
<keyword evidence="10" id="KW-0670">Pyruvate</keyword>
<keyword evidence="4" id="KW-0444">Lipid biosynthesis</keyword>
<proteinExistence type="predicted"/>
<comment type="pathway">
    <text evidence="2">Lipid metabolism.</text>
</comment>
<evidence type="ECO:0000256" key="11">
    <source>
        <dbReference type="ARBA" id="ARBA00024326"/>
    </source>
</evidence>
<dbReference type="Proteomes" id="UP001412067">
    <property type="component" value="Unassembled WGS sequence"/>
</dbReference>
<dbReference type="InterPro" id="IPR033177">
    <property type="entry name" value="PSD-B"/>
</dbReference>
<evidence type="ECO:0000256" key="6">
    <source>
        <dbReference type="ARBA" id="ARBA00023098"/>
    </source>
</evidence>
<dbReference type="NCBIfam" id="TIGR00163">
    <property type="entry name" value="PS_decarb"/>
    <property type="match status" value="1"/>
</dbReference>
<evidence type="ECO:0000256" key="8">
    <source>
        <dbReference type="ARBA" id="ARBA00023239"/>
    </source>
</evidence>
<evidence type="ECO:0000256" key="5">
    <source>
        <dbReference type="ARBA" id="ARBA00022793"/>
    </source>
</evidence>
<evidence type="ECO:0000256" key="1">
    <source>
        <dbReference type="ARBA" id="ARBA00001928"/>
    </source>
</evidence>
<reference evidence="12 13" key="1">
    <citation type="journal article" date="2022" name="Nat. Plants">
        <title>Genomes of leafy and leafless Platanthera orchids illuminate the evolution of mycoheterotrophy.</title>
        <authorList>
            <person name="Li M.H."/>
            <person name="Liu K.W."/>
            <person name="Li Z."/>
            <person name="Lu H.C."/>
            <person name="Ye Q.L."/>
            <person name="Zhang D."/>
            <person name="Wang J.Y."/>
            <person name="Li Y.F."/>
            <person name="Zhong Z.M."/>
            <person name="Liu X."/>
            <person name="Yu X."/>
            <person name="Liu D.K."/>
            <person name="Tu X.D."/>
            <person name="Liu B."/>
            <person name="Hao Y."/>
            <person name="Liao X.Y."/>
            <person name="Jiang Y.T."/>
            <person name="Sun W.H."/>
            <person name="Chen J."/>
            <person name="Chen Y.Q."/>
            <person name="Ai Y."/>
            <person name="Zhai J.W."/>
            <person name="Wu S.S."/>
            <person name="Zhou Z."/>
            <person name="Hsiao Y.Y."/>
            <person name="Wu W.L."/>
            <person name="Chen Y.Y."/>
            <person name="Lin Y.F."/>
            <person name="Hsu J.L."/>
            <person name="Li C.Y."/>
            <person name="Wang Z.W."/>
            <person name="Zhao X."/>
            <person name="Zhong W.Y."/>
            <person name="Ma X.K."/>
            <person name="Ma L."/>
            <person name="Huang J."/>
            <person name="Chen G.Z."/>
            <person name="Huang M.Z."/>
            <person name="Huang L."/>
            <person name="Peng D.H."/>
            <person name="Luo Y.B."/>
            <person name="Zou S.Q."/>
            <person name="Chen S.P."/>
            <person name="Lan S."/>
            <person name="Tsai W.C."/>
            <person name="Van de Peer Y."/>
            <person name="Liu Z.J."/>
        </authorList>
    </citation>
    <scope>NUCLEOTIDE SEQUENCE [LARGE SCALE GENOMIC DNA]</scope>
    <source>
        <strain evidence="12">Lor288</strain>
    </source>
</reference>
<dbReference type="PANTHER" id="PTHR10067">
    <property type="entry name" value="PHOSPHATIDYLSERINE DECARBOXYLASE"/>
    <property type="match status" value="1"/>
</dbReference>
<keyword evidence="9" id="KW-1208">Phospholipid metabolism</keyword>
<keyword evidence="5" id="KW-0210">Decarboxylase</keyword>
<keyword evidence="8" id="KW-0456">Lyase</keyword>
<evidence type="ECO:0000313" key="13">
    <source>
        <dbReference type="Proteomes" id="UP001412067"/>
    </source>
</evidence>
<evidence type="ECO:0000256" key="3">
    <source>
        <dbReference type="ARBA" id="ARBA00012243"/>
    </source>
</evidence>
<evidence type="ECO:0000256" key="4">
    <source>
        <dbReference type="ARBA" id="ARBA00022516"/>
    </source>
</evidence>
<sequence>MLSSAGAGSPNGAGVDARQHERHEVLVVREWVLSSMRAQIPSSAGADDQQREDMKPCTTFLLPLNCMGHYVMDGVLHARRLFDNSKVDEMKEKGIEPEFSPDAKAAFLKLLPLRSISRLCGYITSLEIAVWLRPSIYKAWARAFHAMTMNSQGEKNADRVQFGHGREGFLVIKAMLLSKPPCHETGLQTVDSAIRRMFNDKDPFAANRGVTSRKRNQSPDLEEAALPLEEYATLQEFFSRSLKNGSRPIDQDPYCLVSPVDATVLRFGELEGPGTLIEQVKGFSYSAYSLLGATTSLHEVVDMDTLEEPSEHSSSGELNKSSWWRISLASPKVRHPVSSRPTKGVFYCVLYLRPGDYHRVHSPTDWQVLIRRHFSGHLFPLNQRATRTIRNLYIENERVVLEGQWSEGFMAMVAIGATNIGSIKLYIEPELKTNRPERQMLLRDPPDVKAYEPKGIGLAIKKGAEVVAAFKMGSTVVLVFQAPASGFHFCVRRIVCADWRLSLQARARVRLNQARSRFTSTILWGWLNMYRAYS</sequence>
<evidence type="ECO:0000256" key="10">
    <source>
        <dbReference type="ARBA" id="ARBA00023317"/>
    </source>
</evidence>
<dbReference type="Pfam" id="PF02666">
    <property type="entry name" value="PS_Dcarbxylase"/>
    <property type="match status" value="1"/>
</dbReference>
<keyword evidence="7" id="KW-0594">Phospholipid biosynthesis</keyword>
<evidence type="ECO:0000256" key="9">
    <source>
        <dbReference type="ARBA" id="ARBA00023264"/>
    </source>
</evidence>
<evidence type="ECO:0000256" key="7">
    <source>
        <dbReference type="ARBA" id="ARBA00023209"/>
    </source>
</evidence>
<keyword evidence="6" id="KW-0443">Lipid metabolism</keyword>
<dbReference type="InterPro" id="IPR003817">
    <property type="entry name" value="PS_Dcarbxylase"/>
</dbReference>
<comment type="cofactor">
    <cofactor evidence="1">
        <name>pyruvate</name>
        <dbReference type="ChEBI" id="CHEBI:15361"/>
    </cofactor>
</comment>
<evidence type="ECO:0000313" key="12">
    <source>
        <dbReference type="EMBL" id="KAK8964218.1"/>
    </source>
</evidence>
<name>A0ABR2MJP6_9ASPA</name>
<keyword evidence="13" id="KW-1185">Reference proteome</keyword>
<accession>A0ABR2MJP6</accession>